<evidence type="ECO:0000259" key="1">
    <source>
        <dbReference type="Pfam" id="PF04233"/>
    </source>
</evidence>
<reference evidence="2 3" key="1">
    <citation type="submission" date="2019-08" db="EMBL/GenBank/DDBJ databases">
        <title>Aureimonas fodiniaquatilis sp. nov., isolated from a coal mine wastewater.</title>
        <authorList>
            <person name="Kim W."/>
        </authorList>
    </citation>
    <scope>NUCLEOTIDE SEQUENCE [LARGE SCALE GENOMIC DNA]</scope>
    <source>
        <strain evidence="2 3">CAU 1482</strain>
    </source>
</reference>
<dbReference type="Proteomes" id="UP000324738">
    <property type="component" value="Unassembled WGS sequence"/>
</dbReference>
<evidence type="ECO:0000313" key="3">
    <source>
        <dbReference type="Proteomes" id="UP000324738"/>
    </source>
</evidence>
<feature type="domain" description="Phage head morphogenesis" evidence="1">
    <location>
        <begin position="155"/>
        <end position="261"/>
    </location>
</feature>
<accession>A0A5B0DYI0</accession>
<gene>
    <name evidence="2" type="ORF">FPY71_10115</name>
</gene>
<dbReference type="OrthoDB" id="4446543at2"/>
<sequence>MQTFNLAELVSDRRRSSVILPPIADSQGAQLEYLRELRTMLRGIAAEVKQNILPAAETELATARDRLQRDMNIRAFDLLAAVARGLANIAEQLVERILRAETRRHRRKWLQSVRSALGIDIAAVVREEDLEWFLETSVTRNVGLIRRLADDTVAAVQTAVTNAILRGRTAPQLRKDLTGLFGISDRRAKTIARDQISKVTSDLNRKRHEQAGITEYVWMTSQDERVRSLHLSLEGKEYKYAEPTGAEQGLPPGQPINCRCIAKGIIRFNGIRI</sequence>
<dbReference type="RefSeq" id="WP_149300134.1">
    <property type="nucleotide sequence ID" value="NZ_VTWH01000002.1"/>
</dbReference>
<keyword evidence="3" id="KW-1185">Reference proteome</keyword>
<protein>
    <recommendedName>
        <fullName evidence="1">Phage head morphogenesis domain-containing protein</fullName>
    </recommendedName>
</protein>
<comment type="caution">
    <text evidence="2">The sequence shown here is derived from an EMBL/GenBank/DDBJ whole genome shotgun (WGS) entry which is preliminary data.</text>
</comment>
<proteinExistence type="predicted"/>
<organism evidence="2 3">
    <name type="scientific">Aureimonas fodinaquatilis</name>
    <dbReference type="NCBI Taxonomy" id="2565783"/>
    <lineage>
        <taxon>Bacteria</taxon>
        <taxon>Pseudomonadati</taxon>
        <taxon>Pseudomonadota</taxon>
        <taxon>Alphaproteobacteria</taxon>
        <taxon>Hyphomicrobiales</taxon>
        <taxon>Aurantimonadaceae</taxon>
        <taxon>Aureimonas</taxon>
    </lineage>
</organism>
<dbReference type="Pfam" id="PF04233">
    <property type="entry name" value="Phage_Mu_F"/>
    <property type="match status" value="1"/>
</dbReference>
<dbReference type="EMBL" id="VTWH01000002">
    <property type="protein sequence ID" value="KAA0970821.1"/>
    <property type="molecule type" value="Genomic_DNA"/>
</dbReference>
<name>A0A5B0DYI0_9HYPH</name>
<dbReference type="NCBIfam" id="TIGR01641">
    <property type="entry name" value="phageSPP1_gp7"/>
    <property type="match status" value="1"/>
</dbReference>
<dbReference type="AlphaFoldDB" id="A0A5B0DYI0"/>
<dbReference type="InterPro" id="IPR006528">
    <property type="entry name" value="Phage_head_morphogenesis_dom"/>
</dbReference>
<evidence type="ECO:0000313" key="2">
    <source>
        <dbReference type="EMBL" id="KAA0970821.1"/>
    </source>
</evidence>